<keyword evidence="11" id="KW-0325">Glycoprotein</keyword>
<evidence type="ECO:0000256" key="6">
    <source>
        <dbReference type="ARBA" id="ARBA00022692"/>
    </source>
</evidence>
<dbReference type="GO" id="GO:0000742">
    <property type="term" value="P:karyogamy involved in conjugation with cellular fusion"/>
    <property type="evidence" value="ECO:0007669"/>
    <property type="project" value="InterPro"/>
</dbReference>
<keyword evidence="12" id="KW-0539">Nucleus</keyword>
<dbReference type="GO" id="GO:0048288">
    <property type="term" value="P:nuclear membrane fusion involved in karyogamy"/>
    <property type="evidence" value="ECO:0007669"/>
    <property type="project" value="InterPro"/>
</dbReference>
<evidence type="ECO:0000256" key="8">
    <source>
        <dbReference type="ARBA" id="ARBA00022824"/>
    </source>
</evidence>
<reference evidence="15" key="2">
    <citation type="journal article" date="2023" name="IMA Fungus">
        <title>Comparative genomic study of the Penicillium genus elucidates a diverse pangenome and 15 lateral gene transfer events.</title>
        <authorList>
            <person name="Petersen C."/>
            <person name="Sorensen T."/>
            <person name="Nielsen M.R."/>
            <person name="Sondergaard T.E."/>
            <person name="Sorensen J.L."/>
            <person name="Fitzpatrick D.A."/>
            <person name="Frisvad J.C."/>
            <person name="Nielsen K.L."/>
        </authorList>
    </citation>
    <scope>NUCLEOTIDE SEQUENCE</scope>
    <source>
        <strain evidence="15">IBT 35673</strain>
    </source>
</reference>
<evidence type="ECO:0000256" key="7">
    <source>
        <dbReference type="ARBA" id="ARBA00022729"/>
    </source>
</evidence>
<dbReference type="PANTHER" id="PTHR28012:SF1">
    <property type="entry name" value="NUCLEAR FUSION PROTEIN KAR5"/>
    <property type="match status" value="1"/>
</dbReference>
<dbReference type="AlphaFoldDB" id="A0A9W9U917"/>
<evidence type="ECO:0000313" key="15">
    <source>
        <dbReference type="EMBL" id="KAJ5323119.1"/>
    </source>
</evidence>
<accession>A0A9W9U917</accession>
<evidence type="ECO:0000256" key="1">
    <source>
        <dbReference type="ARBA" id="ARBA00003389"/>
    </source>
</evidence>
<comment type="subcellular location">
    <subcellularLocation>
        <location evidence="3">Endoplasmic reticulum membrane</location>
    </subcellularLocation>
    <subcellularLocation>
        <location evidence="2">Nucleus membrane</location>
    </subcellularLocation>
</comment>
<feature type="signal peptide" evidence="14">
    <location>
        <begin position="1"/>
        <end position="23"/>
    </location>
</feature>
<keyword evidence="10 13" id="KW-0472">Membrane</keyword>
<evidence type="ECO:0000256" key="3">
    <source>
        <dbReference type="ARBA" id="ARBA00004586"/>
    </source>
</evidence>
<evidence type="ECO:0000256" key="4">
    <source>
        <dbReference type="ARBA" id="ARBA00010473"/>
    </source>
</evidence>
<dbReference type="InterPro" id="IPR007292">
    <property type="entry name" value="Nuclear_fusion_Kar5"/>
</dbReference>
<feature type="chain" id="PRO_5040863931" evidence="14">
    <location>
        <begin position="24"/>
        <end position="467"/>
    </location>
</feature>
<evidence type="ECO:0000256" key="9">
    <source>
        <dbReference type="ARBA" id="ARBA00022989"/>
    </source>
</evidence>
<evidence type="ECO:0000256" key="13">
    <source>
        <dbReference type="SAM" id="Phobius"/>
    </source>
</evidence>
<name>A0A9W9U917_PENBR</name>
<organism evidence="15 16">
    <name type="scientific">Penicillium brevicompactum</name>
    <dbReference type="NCBI Taxonomy" id="5074"/>
    <lineage>
        <taxon>Eukaryota</taxon>
        <taxon>Fungi</taxon>
        <taxon>Dikarya</taxon>
        <taxon>Ascomycota</taxon>
        <taxon>Pezizomycotina</taxon>
        <taxon>Eurotiomycetes</taxon>
        <taxon>Eurotiomycetidae</taxon>
        <taxon>Eurotiales</taxon>
        <taxon>Aspergillaceae</taxon>
        <taxon>Penicillium</taxon>
    </lineage>
</organism>
<dbReference type="Proteomes" id="UP001147695">
    <property type="component" value="Unassembled WGS sequence"/>
</dbReference>
<evidence type="ECO:0000313" key="16">
    <source>
        <dbReference type="Proteomes" id="UP001147695"/>
    </source>
</evidence>
<keyword evidence="6 13" id="KW-0812">Transmembrane</keyword>
<evidence type="ECO:0000256" key="14">
    <source>
        <dbReference type="SAM" id="SignalP"/>
    </source>
</evidence>
<evidence type="ECO:0000256" key="10">
    <source>
        <dbReference type="ARBA" id="ARBA00023136"/>
    </source>
</evidence>
<dbReference type="PANTHER" id="PTHR28012">
    <property type="entry name" value="NUCLEAR FUSION PROTEIN KAR5"/>
    <property type="match status" value="1"/>
</dbReference>
<feature type="transmembrane region" description="Helical" evidence="13">
    <location>
        <begin position="417"/>
        <end position="439"/>
    </location>
</feature>
<comment type="similarity">
    <text evidence="4">Belongs to the KAR5 family.</text>
</comment>
<dbReference type="GO" id="GO:0031965">
    <property type="term" value="C:nuclear membrane"/>
    <property type="evidence" value="ECO:0007669"/>
    <property type="project" value="UniProtKB-SubCell"/>
</dbReference>
<gene>
    <name evidence="15" type="ORF">N7452_011408</name>
</gene>
<protein>
    <submittedName>
        <fullName evidence="15">Nuclear membrane fusion protein Kar5</fullName>
    </submittedName>
</protein>
<reference evidence="15" key="1">
    <citation type="submission" date="2022-12" db="EMBL/GenBank/DDBJ databases">
        <authorList>
            <person name="Petersen C."/>
        </authorList>
    </citation>
    <scope>NUCLEOTIDE SEQUENCE</scope>
    <source>
        <strain evidence="15">IBT 35673</strain>
    </source>
</reference>
<comment type="caution">
    <text evidence="15">The sequence shown here is derived from an EMBL/GenBank/DDBJ whole genome shotgun (WGS) entry which is preliminary data.</text>
</comment>
<keyword evidence="9 13" id="KW-1133">Transmembrane helix</keyword>
<evidence type="ECO:0000256" key="5">
    <source>
        <dbReference type="ARBA" id="ARBA00022459"/>
    </source>
</evidence>
<dbReference type="GO" id="GO:0005789">
    <property type="term" value="C:endoplasmic reticulum membrane"/>
    <property type="evidence" value="ECO:0007669"/>
    <property type="project" value="UniProtKB-SubCell"/>
</dbReference>
<dbReference type="EMBL" id="JAPZBQ010000006">
    <property type="protein sequence ID" value="KAJ5323119.1"/>
    <property type="molecule type" value="Genomic_DNA"/>
</dbReference>
<keyword evidence="7 14" id="KW-0732">Signal</keyword>
<evidence type="ECO:0000256" key="2">
    <source>
        <dbReference type="ARBA" id="ARBA00004126"/>
    </source>
</evidence>
<keyword evidence="5" id="KW-0415">Karyogamy</keyword>
<feature type="transmembrane region" description="Helical" evidence="13">
    <location>
        <begin position="446"/>
        <end position="466"/>
    </location>
</feature>
<proteinExistence type="inferred from homology"/>
<sequence>MKVTGACELVCYSLLTLAHLGRATGSHKHDLPALPPKAPDIDTVSILRSQKQHQDNIFNEAVQLLDSMKTSPSCNRLAATRLVASCQTFRDGKSTQLSDPESLDVLRSAYAARLALCEIDGAGTTIPPSCLAVTVSPPPQKHRFGVTNGDGKEELLDLHRAIARSSIKLNDGLQDALKDAALQYERQRDFAQAVQALQEKVSAEISVTDSMLKRKFSQFLQEIEAGTTAFQSAMYSVLKKTQAETAFLEKDIQNVSNQVGALQHSLQNVHRDALIRSQEALLEQQSSAVVNKDLAGSLHQSLEALVGPEMEKVYSGMQRFDATMEWLTSRMNIILEQETRLTQHLHHMEQFIQQSQSKASELQRAQDLQTEALSAQSLAHEAIQFHAQVSEALLSKTSASAANLQSAIDNAASTFRYLPALSSGGLSAWSLCAVLLVIIAVQNVKIAIGLSFLFLVHSFSSIISRFF</sequence>
<keyword evidence="8" id="KW-0256">Endoplasmic reticulum</keyword>
<comment type="function">
    <text evidence="1">Required for nuclear membrane fusion during karyogamy.</text>
</comment>
<evidence type="ECO:0000256" key="11">
    <source>
        <dbReference type="ARBA" id="ARBA00023180"/>
    </source>
</evidence>
<evidence type="ECO:0000256" key="12">
    <source>
        <dbReference type="ARBA" id="ARBA00023242"/>
    </source>
</evidence>